<accession>A0A0A9H4V1</accession>
<proteinExistence type="predicted"/>
<sequence>MLWYELLTNLYLSFHFILVISSRHTIYAYQITSKGFYNIIVNTNQ</sequence>
<protein>
    <submittedName>
        <fullName evidence="1">Uncharacterized protein</fullName>
    </submittedName>
</protein>
<reference evidence="1" key="1">
    <citation type="submission" date="2014-09" db="EMBL/GenBank/DDBJ databases">
        <authorList>
            <person name="Magalhaes I.L.F."/>
            <person name="Oliveira U."/>
            <person name="Santos F.R."/>
            <person name="Vidigal T.H.D.A."/>
            <person name="Brescovit A.D."/>
            <person name="Santos A.J."/>
        </authorList>
    </citation>
    <scope>NUCLEOTIDE SEQUENCE</scope>
    <source>
        <tissue evidence="1">Shoot tissue taken approximately 20 cm above the soil surface</tissue>
    </source>
</reference>
<name>A0A0A9H4V1_ARUDO</name>
<dbReference type="EMBL" id="GBRH01167067">
    <property type="protein sequence ID" value="JAE30829.1"/>
    <property type="molecule type" value="Transcribed_RNA"/>
</dbReference>
<evidence type="ECO:0000313" key="1">
    <source>
        <dbReference type="EMBL" id="JAE30829.1"/>
    </source>
</evidence>
<dbReference type="AlphaFoldDB" id="A0A0A9H4V1"/>
<reference evidence="1" key="2">
    <citation type="journal article" date="2015" name="Data Brief">
        <title>Shoot transcriptome of the giant reed, Arundo donax.</title>
        <authorList>
            <person name="Barrero R.A."/>
            <person name="Guerrero F.D."/>
            <person name="Moolhuijzen P."/>
            <person name="Goolsby J.A."/>
            <person name="Tidwell J."/>
            <person name="Bellgard S.E."/>
            <person name="Bellgard M.I."/>
        </authorList>
    </citation>
    <scope>NUCLEOTIDE SEQUENCE</scope>
    <source>
        <tissue evidence="1">Shoot tissue taken approximately 20 cm above the soil surface</tissue>
    </source>
</reference>
<organism evidence="1">
    <name type="scientific">Arundo donax</name>
    <name type="common">Giant reed</name>
    <name type="synonym">Donax arundinaceus</name>
    <dbReference type="NCBI Taxonomy" id="35708"/>
    <lineage>
        <taxon>Eukaryota</taxon>
        <taxon>Viridiplantae</taxon>
        <taxon>Streptophyta</taxon>
        <taxon>Embryophyta</taxon>
        <taxon>Tracheophyta</taxon>
        <taxon>Spermatophyta</taxon>
        <taxon>Magnoliopsida</taxon>
        <taxon>Liliopsida</taxon>
        <taxon>Poales</taxon>
        <taxon>Poaceae</taxon>
        <taxon>PACMAD clade</taxon>
        <taxon>Arundinoideae</taxon>
        <taxon>Arundineae</taxon>
        <taxon>Arundo</taxon>
    </lineage>
</organism>